<name>A0A917U276_9ACTN</name>
<evidence type="ECO:0000256" key="1">
    <source>
        <dbReference type="SAM" id="MobiDB-lite"/>
    </source>
</evidence>
<dbReference type="RefSeq" id="WP_190253241.1">
    <property type="nucleotide sequence ID" value="NZ_BMPI01000032.1"/>
</dbReference>
<sequence>MRKNDERYTMGTTGTPGRSGADTIDEDDAPNGSAIGTPSATLGGEPDDPELPYDHAPGPDDKLHMPRNAIQRGD</sequence>
<evidence type="ECO:0000313" key="2">
    <source>
        <dbReference type="EMBL" id="GGM49720.1"/>
    </source>
</evidence>
<reference evidence="2" key="1">
    <citation type="journal article" date="2014" name="Int. J. Syst. Evol. Microbiol.">
        <title>Complete genome sequence of Corynebacterium casei LMG S-19264T (=DSM 44701T), isolated from a smear-ripened cheese.</title>
        <authorList>
            <consortium name="US DOE Joint Genome Institute (JGI-PGF)"/>
            <person name="Walter F."/>
            <person name="Albersmeier A."/>
            <person name="Kalinowski J."/>
            <person name="Ruckert C."/>
        </authorList>
    </citation>
    <scope>NUCLEOTIDE SEQUENCE</scope>
    <source>
        <strain evidence="2">JCM 19831</strain>
    </source>
</reference>
<dbReference type="AlphaFoldDB" id="A0A917U276"/>
<organism evidence="2 3">
    <name type="scientific">Dactylosporangium sucinum</name>
    <dbReference type="NCBI Taxonomy" id="1424081"/>
    <lineage>
        <taxon>Bacteria</taxon>
        <taxon>Bacillati</taxon>
        <taxon>Actinomycetota</taxon>
        <taxon>Actinomycetes</taxon>
        <taxon>Micromonosporales</taxon>
        <taxon>Micromonosporaceae</taxon>
        <taxon>Dactylosporangium</taxon>
    </lineage>
</organism>
<accession>A0A917U276</accession>
<protein>
    <submittedName>
        <fullName evidence="2">Uncharacterized protein</fullName>
    </submittedName>
</protein>
<keyword evidence="3" id="KW-1185">Reference proteome</keyword>
<proteinExistence type="predicted"/>
<comment type="caution">
    <text evidence="2">The sequence shown here is derived from an EMBL/GenBank/DDBJ whole genome shotgun (WGS) entry which is preliminary data.</text>
</comment>
<feature type="region of interest" description="Disordered" evidence="1">
    <location>
        <begin position="1"/>
        <end position="74"/>
    </location>
</feature>
<dbReference type="Proteomes" id="UP000642070">
    <property type="component" value="Unassembled WGS sequence"/>
</dbReference>
<reference evidence="2" key="2">
    <citation type="submission" date="2020-09" db="EMBL/GenBank/DDBJ databases">
        <authorList>
            <person name="Sun Q."/>
            <person name="Ohkuma M."/>
        </authorList>
    </citation>
    <scope>NUCLEOTIDE SEQUENCE</scope>
    <source>
        <strain evidence="2">JCM 19831</strain>
    </source>
</reference>
<dbReference type="EMBL" id="BMPI01000032">
    <property type="protein sequence ID" value="GGM49720.1"/>
    <property type="molecule type" value="Genomic_DNA"/>
</dbReference>
<evidence type="ECO:0000313" key="3">
    <source>
        <dbReference type="Proteomes" id="UP000642070"/>
    </source>
</evidence>
<gene>
    <name evidence="2" type="ORF">GCM10007977_059180</name>
</gene>